<organism evidence="2 3">
    <name type="scientific">Hymenobacter actinosclerus</name>
    <dbReference type="NCBI Taxonomy" id="82805"/>
    <lineage>
        <taxon>Bacteria</taxon>
        <taxon>Pseudomonadati</taxon>
        <taxon>Bacteroidota</taxon>
        <taxon>Cytophagia</taxon>
        <taxon>Cytophagales</taxon>
        <taxon>Hymenobacteraceae</taxon>
        <taxon>Hymenobacter</taxon>
    </lineage>
</organism>
<reference evidence="3" key="1">
    <citation type="submission" date="2016-10" db="EMBL/GenBank/DDBJ databases">
        <authorList>
            <person name="Varghese N."/>
            <person name="Submissions S."/>
        </authorList>
    </citation>
    <scope>NUCLEOTIDE SEQUENCE [LARGE SCALE GENOMIC DNA]</scope>
    <source>
        <strain evidence="3">DSM 15310</strain>
    </source>
</reference>
<keyword evidence="1" id="KW-0472">Membrane</keyword>
<dbReference type="AlphaFoldDB" id="A0A1I0DQ84"/>
<evidence type="ECO:0000313" key="3">
    <source>
        <dbReference type="Proteomes" id="UP000198697"/>
    </source>
</evidence>
<sequence>MRKGKNKLVQLLVSIGLIFLITLALGGLYIFSLIDGKNVSQESSFNDQVKLPNNGGLQDSVLTRLKRLNLPDGGTQTVELHRVVGFEFEKMYVISEMEIDYALPCPDLPQGLPLARKGFCQFGVIYKKDGAAIYLRGTCAYDLMNLSHSFDEMGFLLEHRVEVVLPTDKVKITYSTQNGLPYLIEPVTHKQVVLKCRKMY</sequence>
<dbReference type="RefSeq" id="WP_143069729.1">
    <property type="nucleotide sequence ID" value="NZ_FOHS01000002.1"/>
</dbReference>
<protein>
    <submittedName>
        <fullName evidence="2">Uncharacterized protein</fullName>
    </submittedName>
</protein>
<keyword evidence="3" id="KW-1185">Reference proteome</keyword>
<keyword evidence="1" id="KW-0812">Transmembrane</keyword>
<proteinExistence type="predicted"/>
<gene>
    <name evidence="2" type="ORF">SAMN04487998_1497</name>
</gene>
<feature type="transmembrane region" description="Helical" evidence="1">
    <location>
        <begin position="12"/>
        <end position="34"/>
    </location>
</feature>
<keyword evidence="1" id="KW-1133">Transmembrane helix</keyword>
<name>A0A1I0DQ84_9BACT</name>
<dbReference type="EMBL" id="FOHS01000002">
    <property type="protein sequence ID" value="SET34411.1"/>
    <property type="molecule type" value="Genomic_DNA"/>
</dbReference>
<evidence type="ECO:0000256" key="1">
    <source>
        <dbReference type="SAM" id="Phobius"/>
    </source>
</evidence>
<evidence type="ECO:0000313" key="2">
    <source>
        <dbReference type="EMBL" id="SET34411.1"/>
    </source>
</evidence>
<dbReference type="Proteomes" id="UP000198697">
    <property type="component" value="Unassembled WGS sequence"/>
</dbReference>
<accession>A0A1I0DQ84</accession>